<dbReference type="Pfam" id="PF00535">
    <property type="entry name" value="Glycos_transf_2"/>
    <property type="match status" value="1"/>
</dbReference>
<dbReference type="InterPro" id="IPR029044">
    <property type="entry name" value="Nucleotide-diphossugar_trans"/>
</dbReference>
<dbReference type="InterPro" id="IPR001173">
    <property type="entry name" value="Glyco_trans_2-like"/>
</dbReference>
<dbReference type="PANTHER" id="PTHR22916">
    <property type="entry name" value="GLYCOSYLTRANSFERASE"/>
    <property type="match status" value="1"/>
</dbReference>
<dbReference type="AlphaFoldDB" id="A0A9X2ZAF6"/>
<organism evidence="2 3">
    <name type="scientific">Flavobacterium shii</name>
    <dbReference type="NCBI Taxonomy" id="2987687"/>
    <lineage>
        <taxon>Bacteria</taxon>
        <taxon>Pseudomonadati</taxon>
        <taxon>Bacteroidota</taxon>
        <taxon>Flavobacteriia</taxon>
        <taxon>Flavobacteriales</taxon>
        <taxon>Flavobacteriaceae</taxon>
        <taxon>Flavobacterium</taxon>
    </lineage>
</organism>
<keyword evidence="2" id="KW-0808">Transferase</keyword>
<evidence type="ECO:0000313" key="2">
    <source>
        <dbReference type="EMBL" id="MCV9927451.1"/>
    </source>
</evidence>
<dbReference type="SUPFAM" id="SSF53448">
    <property type="entry name" value="Nucleotide-diphospho-sugar transferases"/>
    <property type="match status" value="1"/>
</dbReference>
<reference evidence="2" key="1">
    <citation type="submission" date="2022-10" db="EMBL/GenBank/DDBJ databases">
        <title>Two novel species of Flavobacterium.</title>
        <authorList>
            <person name="Liu Q."/>
            <person name="Xin Y.-H."/>
        </authorList>
    </citation>
    <scope>NUCLEOTIDE SEQUENCE</scope>
    <source>
        <strain evidence="2">LS1R49</strain>
    </source>
</reference>
<dbReference type="PANTHER" id="PTHR22916:SF3">
    <property type="entry name" value="UDP-GLCNAC:BETAGAL BETA-1,3-N-ACETYLGLUCOSAMINYLTRANSFERASE-LIKE PROTEIN 1"/>
    <property type="match status" value="1"/>
</dbReference>
<keyword evidence="2" id="KW-0328">Glycosyltransferase</keyword>
<dbReference type="EC" id="2.4.-.-" evidence="2"/>
<comment type="caution">
    <text evidence="2">The sequence shown here is derived from an EMBL/GenBank/DDBJ whole genome shotgun (WGS) entry which is preliminary data.</text>
</comment>
<keyword evidence="3" id="KW-1185">Reference proteome</keyword>
<evidence type="ECO:0000313" key="3">
    <source>
        <dbReference type="Proteomes" id="UP001151079"/>
    </source>
</evidence>
<evidence type="ECO:0000259" key="1">
    <source>
        <dbReference type="Pfam" id="PF00535"/>
    </source>
</evidence>
<gene>
    <name evidence="2" type="ORF">OIU83_07295</name>
</gene>
<name>A0A9X2ZAF6_9FLAO</name>
<sequence>MSLPLISIIIPTYNRAHLISETLNSILLQTYENWECIIIDDGSTDDTDFLLHNYTKKDDRFKYHKRPKERPKGPNSSRNFGFEISKGEYLKWFDSDDLMHINLLENQIKVINDTTECVVCKVVYYDFKNDKFLKENKIYSDNLIEDYLVGKITFYISGPLWKRSIINKQKELFDETIKNLDDWDFNLRMLYQEPSIIYLEEPLIQYRVHEASLSNEIGKLNFEEIQSEFKAIRKHLLLIRENKKANSKKIKLYLKNRHKSILREALVENDMHKFYYLKELLILELQLFQFLEMTKSIFGFIIYSIFKKGYKLL</sequence>
<dbReference type="RefSeq" id="WP_264205589.1">
    <property type="nucleotide sequence ID" value="NZ_JAOZEW010000005.1"/>
</dbReference>
<protein>
    <submittedName>
        <fullName evidence="2">Glycosyltransferase</fullName>
        <ecNumber evidence="2">2.4.-.-</ecNumber>
    </submittedName>
</protein>
<proteinExistence type="predicted"/>
<feature type="domain" description="Glycosyltransferase 2-like" evidence="1">
    <location>
        <begin position="7"/>
        <end position="141"/>
    </location>
</feature>
<dbReference type="EMBL" id="JAOZEW010000005">
    <property type="protein sequence ID" value="MCV9927451.1"/>
    <property type="molecule type" value="Genomic_DNA"/>
</dbReference>
<accession>A0A9X2ZAF6</accession>
<dbReference type="Gene3D" id="3.90.550.10">
    <property type="entry name" value="Spore Coat Polysaccharide Biosynthesis Protein SpsA, Chain A"/>
    <property type="match status" value="1"/>
</dbReference>
<dbReference type="Proteomes" id="UP001151079">
    <property type="component" value="Unassembled WGS sequence"/>
</dbReference>
<dbReference type="GO" id="GO:0016758">
    <property type="term" value="F:hexosyltransferase activity"/>
    <property type="evidence" value="ECO:0007669"/>
    <property type="project" value="UniProtKB-ARBA"/>
</dbReference>